<keyword evidence="2" id="KW-1185">Reference proteome</keyword>
<organism evidence="1 2">
    <name type="scientific">Nonomuraea africana</name>
    <dbReference type="NCBI Taxonomy" id="46171"/>
    <lineage>
        <taxon>Bacteria</taxon>
        <taxon>Bacillati</taxon>
        <taxon>Actinomycetota</taxon>
        <taxon>Actinomycetes</taxon>
        <taxon>Streptosporangiales</taxon>
        <taxon>Streptosporangiaceae</taxon>
        <taxon>Nonomuraea</taxon>
    </lineage>
</organism>
<comment type="caution">
    <text evidence="1">The sequence shown here is derived from an EMBL/GenBank/DDBJ whole genome shotgun (WGS) entry which is preliminary data.</text>
</comment>
<dbReference type="Proteomes" id="UP000661607">
    <property type="component" value="Unassembled WGS sequence"/>
</dbReference>
<proteinExistence type="predicted"/>
<dbReference type="EMBL" id="JADBEF010000002">
    <property type="protein sequence ID" value="MBE1566559.1"/>
    <property type="molecule type" value="Genomic_DNA"/>
</dbReference>
<accession>A0ABR9KWZ1</accession>
<name>A0ABR9KWZ1_9ACTN</name>
<evidence type="ECO:0000313" key="2">
    <source>
        <dbReference type="Proteomes" id="UP000661607"/>
    </source>
</evidence>
<reference evidence="1 2" key="1">
    <citation type="submission" date="2020-10" db="EMBL/GenBank/DDBJ databases">
        <title>Sequencing the genomes of 1000 actinobacteria strains.</title>
        <authorList>
            <person name="Klenk H.-P."/>
        </authorList>
    </citation>
    <scope>NUCLEOTIDE SEQUENCE [LARGE SCALE GENOMIC DNA]</scope>
    <source>
        <strain evidence="1 2">DSM 43748</strain>
    </source>
</reference>
<protein>
    <submittedName>
        <fullName evidence="1">Uncharacterized protein</fullName>
    </submittedName>
</protein>
<dbReference type="RefSeq" id="WP_192781560.1">
    <property type="nucleotide sequence ID" value="NZ_BAAASY010000032.1"/>
</dbReference>
<evidence type="ECO:0000313" key="1">
    <source>
        <dbReference type="EMBL" id="MBE1566559.1"/>
    </source>
</evidence>
<sequence length="155" mass="16807">MAELIENFDDTTYVVPITGTWEWTSTSPRAGAGCFRSGTIGHSASTDATVTAPTGASKVKFWYRVSSEASYDFFRFLINGVEKTEVAAAGAVSWTESPEFPVAPGDTLTFRYSKDSSNATGEDAAFIDDLTFTVDGRPMLPRFTYAAAVARASRW</sequence>
<gene>
    <name evidence="1" type="ORF">H4W81_009431</name>
</gene>
<dbReference type="Gene3D" id="2.60.120.260">
    <property type="entry name" value="Galactose-binding domain-like"/>
    <property type="match status" value="1"/>
</dbReference>